<keyword evidence="7" id="KW-0573">Peptidoglycan synthesis</keyword>
<dbReference type="Gene3D" id="3.90.190.20">
    <property type="entry name" value="Mur ligase, C-terminal domain"/>
    <property type="match status" value="1"/>
</dbReference>
<evidence type="ECO:0000256" key="6">
    <source>
        <dbReference type="ARBA" id="ARBA00022960"/>
    </source>
</evidence>
<evidence type="ECO:0000256" key="8">
    <source>
        <dbReference type="ARBA" id="ARBA00023316"/>
    </source>
</evidence>
<keyword evidence="2" id="KW-0963">Cytoplasm</keyword>
<evidence type="ECO:0000256" key="2">
    <source>
        <dbReference type="ARBA" id="ARBA00022490"/>
    </source>
</evidence>
<dbReference type="InterPro" id="IPR036565">
    <property type="entry name" value="Mur-like_cat_sf"/>
</dbReference>
<evidence type="ECO:0000256" key="5">
    <source>
        <dbReference type="ARBA" id="ARBA00022840"/>
    </source>
</evidence>
<dbReference type="SUPFAM" id="SSF63418">
    <property type="entry name" value="MurE/MurF N-terminal domain"/>
    <property type="match status" value="1"/>
</dbReference>
<dbReference type="GO" id="GO:0071555">
    <property type="term" value="P:cell wall organization"/>
    <property type="evidence" value="ECO:0007669"/>
    <property type="project" value="UniProtKB-KW"/>
</dbReference>
<dbReference type="HAMAP" id="MF_00208">
    <property type="entry name" value="MurE"/>
    <property type="match status" value="1"/>
</dbReference>
<feature type="domain" description="Mur ligase central" evidence="10">
    <location>
        <begin position="125"/>
        <end position="340"/>
    </location>
</feature>
<protein>
    <recommendedName>
        <fullName evidence="13">UDP-N-acetylmuramoyl-L-alanyl-D-glutamate--2,6-diaminopimelate ligase</fullName>
    </recommendedName>
</protein>
<dbReference type="Pfam" id="PF02875">
    <property type="entry name" value="Mur_ligase_C"/>
    <property type="match status" value="1"/>
</dbReference>
<evidence type="ECO:0000259" key="10">
    <source>
        <dbReference type="Pfam" id="PF08245"/>
    </source>
</evidence>
<dbReference type="InterPro" id="IPR004101">
    <property type="entry name" value="Mur_ligase_C"/>
</dbReference>
<dbReference type="InterPro" id="IPR013221">
    <property type="entry name" value="Mur_ligase_cen"/>
</dbReference>
<organism evidence="11 12">
    <name type="scientific">Arthrobotrys musiformis</name>
    <dbReference type="NCBI Taxonomy" id="47236"/>
    <lineage>
        <taxon>Eukaryota</taxon>
        <taxon>Fungi</taxon>
        <taxon>Dikarya</taxon>
        <taxon>Ascomycota</taxon>
        <taxon>Pezizomycotina</taxon>
        <taxon>Orbiliomycetes</taxon>
        <taxon>Orbiliales</taxon>
        <taxon>Orbiliaceae</taxon>
        <taxon>Arthrobotrys</taxon>
    </lineage>
</organism>
<dbReference type="AlphaFoldDB" id="A0AAV9W405"/>
<comment type="similarity">
    <text evidence="1">Belongs to the MurCDEF family. MurE subfamily.</text>
</comment>
<keyword evidence="8" id="KW-0961">Cell wall biogenesis/degradation</keyword>
<dbReference type="Pfam" id="PF08245">
    <property type="entry name" value="Mur_ligase_M"/>
    <property type="match status" value="1"/>
</dbReference>
<reference evidence="11 12" key="1">
    <citation type="submission" date="2023-08" db="EMBL/GenBank/DDBJ databases">
        <authorList>
            <person name="Palmer J.M."/>
        </authorList>
    </citation>
    <scope>NUCLEOTIDE SEQUENCE [LARGE SCALE GENOMIC DNA]</scope>
    <source>
        <strain evidence="11 12">TWF481</strain>
    </source>
</reference>
<dbReference type="GO" id="GO:0008360">
    <property type="term" value="P:regulation of cell shape"/>
    <property type="evidence" value="ECO:0007669"/>
    <property type="project" value="UniProtKB-KW"/>
</dbReference>
<dbReference type="NCBIfam" id="NF001126">
    <property type="entry name" value="PRK00139.1-4"/>
    <property type="match status" value="1"/>
</dbReference>
<accession>A0AAV9W405</accession>
<dbReference type="PANTHER" id="PTHR23135">
    <property type="entry name" value="MUR LIGASE FAMILY MEMBER"/>
    <property type="match status" value="1"/>
</dbReference>
<dbReference type="PANTHER" id="PTHR23135:SF4">
    <property type="entry name" value="UDP-N-ACETYLMURAMOYL-L-ALANYL-D-GLUTAMATE--2,6-DIAMINOPIMELATE LIGASE MURE HOMOLOG, CHLOROPLASTIC"/>
    <property type="match status" value="1"/>
</dbReference>
<dbReference type="Proteomes" id="UP001370758">
    <property type="component" value="Unassembled WGS sequence"/>
</dbReference>
<keyword evidence="12" id="KW-1185">Reference proteome</keyword>
<dbReference type="SUPFAM" id="SSF53623">
    <property type="entry name" value="MurD-like peptide ligases, catalytic domain"/>
    <property type="match status" value="1"/>
</dbReference>
<dbReference type="InterPro" id="IPR018109">
    <property type="entry name" value="Folylpolyglutamate_synth_CS"/>
</dbReference>
<dbReference type="PROSITE" id="PS01011">
    <property type="entry name" value="FOLYLPOLYGLU_SYNT_1"/>
    <property type="match status" value="1"/>
</dbReference>
<name>A0AAV9W405_9PEZI</name>
<keyword evidence="4" id="KW-0547">Nucleotide-binding</keyword>
<feature type="domain" description="Mur ligase C-terminal" evidence="9">
    <location>
        <begin position="363"/>
        <end position="494"/>
    </location>
</feature>
<dbReference type="Gene3D" id="3.40.1390.10">
    <property type="entry name" value="MurE/MurF, N-terminal domain"/>
    <property type="match status" value="1"/>
</dbReference>
<evidence type="ECO:0000259" key="9">
    <source>
        <dbReference type="Pfam" id="PF02875"/>
    </source>
</evidence>
<evidence type="ECO:0000256" key="7">
    <source>
        <dbReference type="ARBA" id="ARBA00022984"/>
    </source>
</evidence>
<evidence type="ECO:0000256" key="3">
    <source>
        <dbReference type="ARBA" id="ARBA00022598"/>
    </source>
</evidence>
<sequence>MPTLESLLPSLPEAEMIGGNRNIQITQLFYDSRQVLAGSALICLPLDGELYQGDGQADKRDRIAKIALDGIKRGAAVIVAEDREMLLNLPGSVTRVFVPDSRRAISLMAAEFYGHPSRKMVLVGVTGTNGKTTTANLTAQVLRYTGRFKSVGVIGTLGATTETTSTVLTGASTTPRGLDLQRILSEFLDAGVEAVAMEVSSHGLALQRVVGCAFDAAIFTNFTEDHVDFHKSMEEYWAAKTSLFTDIAKYSMQFKRFAAIVNTDDKYGRKLINDVVKEAEYEYITYGIAENADIKGRNVEVSNRNLTFSVKHREKHEEVPFDVPLIGRFNTYNCLASISVGHHFKIPLEILQESLGSAKAPTGRMEFIDEGQPFTIIVDFAHSPDALKQVLTALNESLVGRLICVFGSSGFRDPDRSKRVDMGSIATELADLVIITSDNPRVEDPQRIAEDIWVGVKSKGKESIAKIEIDRRKAIRYALEIAEEGDTVVFAGKGHEKYQLVQDQKIDFDEREIVRETTRGLLKTVHTSRQSIS</sequence>
<dbReference type="EMBL" id="JAVHJL010000008">
    <property type="protein sequence ID" value="KAK6498744.1"/>
    <property type="molecule type" value="Genomic_DNA"/>
</dbReference>
<dbReference type="InterPro" id="IPR035911">
    <property type="entry name" value="MurE/MurF_N"/>
</dbReference>
<dbReference type="InterPro" id="IPR036615">
    <property type="entry name" value="Mur_ligase_C_dom_sf"/>
</dbReference>
<keyword evidence="6" id="KW-0133">Cell shape</keyword>
<dbReference type="Gene3D" id="3.40.1190.10">
    <property type="entry name" value="Mur-like, catalytic domain"/>
    <property type="match status" value="1"/>
</dbReference>
<comment type="caution">
    <text evidence="11">The sequence shown here is derived from an EMBL/GenBank/DDBJ whole genome shotgun (WGS) entry which is preliminary data.</text>
</comment>
<proteinExistence type="inferred from homology"/>
<dbReference type="NCBIfam" id="TIGR01085">
    <property type="entry name" value="murE"/>
    <property type="match status" value="1"/>
</dbReference>
<dbReference type="GO" id="GO:0005524">
    <property type="term" value="F:ATP binding"/>
    <property type="evidence" value="ECO:0007669"/>
    <property type="project" value="UniProtKB-KW"/>
</dbReference>
<dbReference type="SUPFAM" id="SSF53244">
    <property type="entry name" value="MurD-like peptide ligases, peptide-binding domain"/>
    <property type="match status" value="1"/>
</dbReference>
<evidence type="ECO:0000313" key="11">
    <source>
        <dbReference type="EMBL" id="KAK6498744.1"/>
    </source>
</evidence>
<evidence type="ECO:0000313" key="12">
    <source>
        <dbReference type="Proteomes" id="UP001370758"/>
    </source>
</evidence>
<gene>
    <name evidence="11" type="ORF">TWF481_011318</name>
</gene>
<dbReference type="GO" id="GO:0051301">
    <property type="term" value="P:cell division"/>
    <property type="evidence" value="ECO:0007669"/>
    <property type="project" value="InterPro"/>
</dbReference>
<keyword evidence="3" id="KW-0436">Ligase</keyword>
<dbReference type="GO" id="GO:0005737">
    <property type="term" value="C:cytoplasm"/>
    <property type="evidence" value="ECO:0007669"/>
    <property type="project" value="InterPro"/>
</dbReference>
<evidence type="ECO:0008006" key="13">
    <source>
        <dbReference type="Google" id="ProtNLM"/>
    </source>
</evidence>
<keyword evidence="5" id="KW-0067">ATP-binding</keyword>
<evidence type="ECO:0000256" key="1">
    <source>
        <dbReference type="ARBA" id="ARBA00005898"/>
    </source>
</evidence>
<evidence type="ECO:0000256" key="4">
    <source>
        <dbReference type="ARBA" id="ARBA00022741"/>
    </source>
</evidence>
<dbReference type="GO" id="GO:0004326">
    <property type="term" value="F:tetrahydrofolylpolyglutamate synthase activity"/>
    <property type="evidence" value="ECO:0007669"/>
    <property type="project" value="InterPro"/>
</dbReference>
<dbReference type="InterPro" id="IPR005761">
    <property type="entry name" value="UDP-N-AcMur-Glu-dNH2Pim_ligase"/>
</dbReference>